<sequence>MRIPVMAFSASGISRFRAKIHPASGYRSTQNRELSTPTTSYLKKRLMIAEKKGPKFKNCRTLEKNFCLILKAITESCIRLERANLSLFSRSVSSEEGSQLRSRRARRSPYFCASVFFSQIKQPSLSFLMNLCSPSLMTNYGIVTPPVDAWRPLSFTLPTCGFLTNLHFYVPVLTTIPPMH</sequence>
<name>A0A016RZW8_9BILA</name>
<evidence type="ECO:0000313" key="1">
    <source>
        <dbReference type="EMBL" id="EYB83612.1"/>
    </source>
</evidence>
<keyword evidence="2" id="KW-1185">Reference proteome</keyword>
<dbReference type="AlphaFoldDB" id="A0A016RZW8"/>
<reference evidence="2" key="1">
    <citation type="journal article" date="2015" name="Nat. Genet.">
        <title>The genome and transcriptome of the zoonotic hookworm Ancylostoma ceylanicum identify infection-specific gene families.</title>
        <authorList>
            <person name="Schwarz E.M."/>
            <person name="Hu Y."/>
            <person name="Antoshechkin I."/>
            <person name="Miller M.M."/>
            <person name="Sternberg P.W."/>
            <person name="Aroian R.V."/>
        </authorList>
    </citation>
    <scope>NUCLEOTIDE SEQUENCE</scope>
    <source>
        <strain evidence="2">HY135</strain>
    </source>
</reference>
<proteinExistence type="predicted"/>
<protein>
    <submittedName>
        <fullName evidence="1">Uncharacterized protein</fullName>
    </submittedName>
</protein>
<gene>
    <name evidence="1" type="primary">Acey_s0332.g2757</name>
    <name evidence="1" type="ORF">Y032_0332g2757</name>
</gene>
<organism evidence="1 2">
    <name type="scientific">Ancylostoma ceylanicum</name>
    <dbReference type="NCBI Taxonomy" id="53326"/>
    <lineage>
        <taxon>Eukaryota</taxon>
        <taxon>Metazoa</taxon>
        <taxon>Ecdysozoa</taxon>
        <taxon>Nematoda</taxon>
        <taxon>Chromadorea</taxon>
        <taxon>Rhabditida</taxon>
        <taxon>Rhabditina</taxon>
        <taxon>Rhabditomorpha</taxon>
        <taxon>Strongyloidea</taxon>
        <taxon>Ancylostomatidae</taxon>
        <taxon>Ancylostomatinae</taxon>
        <taxon>Ancylostoma</taxon>
    </lineage>
</organism>
<dbReference type="Proteomes" id="UP000024635">
    <property type="component" value="Unassembled WGS sequence"/>
</dbReference>
<dbReference type="EMBL" id="JARK01001668">
    <property type="protein sequence ID" value="EYB83612.1"/>
    <property type="molecule type" value="Genomic_DNA"/>
</dbReference>
<comment type="caution">
    <text evidence="1">The sequence shown here is derived from an EMBL/GenBank/DDBJ whole genome shotgun (WGS) entry which is preliminary data.</text>
</comment>
<accession>A0A016RZW8</accession>
<evidence type="ECO:0000313" key="2">
    <source>
        <dbReference type="Proteomes" id="UP000024635"/>
    </source>
</evidence>